<gene>
    <name evidence="6" type="ORF">FCN80_04295</name>
</gene>
<dbReference type="Pfam" id="PF03466">
    <property type="entry name" value="LysR_substrate"/>
    <property type="match status" value="1"/>
</dbReference>
<dbReference type="Gene3D" id="3.40.190.10">
    <property type="entry name" value="Periplasmic binding protein-like II"/>
    <property type="match status" value="2"/>
</dbReference>
<dbReference type="SUPFAM" id="SSF46785">
    <property type="entry name" value="Winged helix' DNA-binding domain"/>
    <property type="match status" value="1"/>
</dbReference>
<dbReference type="PRINTS" id="PR00039">
    <property type="entry name" value="HTHLYSR"/>
</dbReference>
<dbReference type="Proteomes" id="UP000305202">
    <property type="component" value="Unassembled WGS sequence"/>
</dbReference>
<evidence type="ECO:0000313" key="6">
    <source>
        <dbReference type="EMBL" id="TKI07673.1"/>
    </source>
</evidence>
<comment type="caution">
    <text evidence="6">The sequence shown here is derived from an EMBL/GenBank/DDBJ whole genome shotgun (WGS) entry which is preliminary data.</text>
</comment>
<dbReference type="PANTHER" id="PTHR30537:SF79">
    <property type="entry name" value="TRANSCRIPTIONAL REGULATOR-RELATED"/>
    <property type="match status" value="1"/>
</dbReference>
<name>A0ABY2SNV8_9HYPH</name>
<dbReference type="EMBL" id="SZPQ01000003">
    <property type="protein sequence ID" value="TKI07673.1"/>
    <property type="molecule type" value="Genomic_DNA"/>
</dbReference>
<dbReference type="PANTHER" id="PTHR30537">
    <property type="entry name" value="HTH-TYPE TRANSCRIPTIONAL REGULATOR"/>
    <property type="match status" value="1"/>
</dbReference>
<keyword evidence="3" id="KW-0238">DNA-binding</keyword>
<dbReference type="PROSITE" id="PS50931">
    <property type="entry name" value="HTH_LYSR"/>
    <property type="match status" value="1"/>
</dbReference>
<dbReference type="InterPro" id="IPR036390">
    <property type="entry name" value="WH_DNA-bd_sf"/>
</dbReference>
<dbReference type="InterPro" id="IPR000847">
    <property type="entry name" value="LysR_HTH_N"/>
</dbReference>
<organism evidence="6 7">
    <name type="scientific">Martelella alba</name>
    <dbReference type="NCBI Taxonomy" id="2590451"/>
    <lineage>
        <taxon>Bacteria</taxon>
        <taxon>Pseudomonadati</taxon>
        <taxon>Pseudomonadota</taxon>
        <taxon>Alphaproteobacteria</taxon>
        <taxon>Hyphomicrobiales</taxon>
        <taxon>Aurantimonadaceae</taxon>
        <taxon>Martelella</taxon>
    </lineage>
</organism>
<dbReference type="InterPro" id="IPR005119">
    <property type="entry name" value="LysR_subst-bd"/>
</dbReference>
<evidence type="ECO:0000256" key="1">
    <source>
        <dbReference type="ARBA" id="ARBA00009437"/>
    </source>
</evidence>
<feature type="domain" description="HTH lysR-type" evidence="5">
    <location>
        <begin position="12"/>
        <end position="69"/>
    </location>
</feature>
<keyword evidence="4" id="KW-0804">Transcription</keyword>
<protein>
    <submittedName>
        <fullName evidence="6">LysR family transcriptional regulator</fullName>
    </submittedName>
</protein>
<dbReference type="Gene3D" id="1.10.10.10">
    <property type="entry name" value="Winged helix-like DNA-binding domain superfamily/Winged helix DNA-binding domain"/>
    <property type="match status" value="1"/>
</dbReference>
<keyword evidence="7" id="KW-1185">Reference proteome</keyword>
<evidence type="ECO:0000256" key="4">
    <source>
        <dbReference type="ARBA" id="ARBA00023163"/>
    </source>
</evidence>
<accession>A0ABY2SNV8</accession>
<dbReference type="RefSeq" id="WP_136988667.1">
    <property type="nucleotide sequence ID" value="NZ_SZPQ01000003.1"/>
</dbReference>
<evidence type="ECO:0000259" key="5">
    <source>
        <dbReference type="PROSITE" id="PS50931"/>
    </source>
</evidence>
<proteinExistence type="inferred from homology"/>
<dbReference type="SUPFAM" id="SSF53850">
    <property type="entry name" value="Periplasmic binding protein-like II"/>
    <property type="match status" value="1"/>
</dbReference>
<dbReference type="InterPro" id="IPR058163">
    <property type="entry name" value="LysR-type_TF_proteobact-type"/>
</dbReference>
<reference evidence="6 7" key="1">
    <citation type="submission" date="2019-04" db="EMBL/GenBank/DDBJ databases">
        <authorList>
            <person name="Li M."/>
            <person name="Gao C."/>
        </authorList>
    </citation>
    <scope>NUCLEOTIDE SEQUENCE [LARGE SCALE GENOMIC DNA]</scope>
    <source>
        <strain evidence="6 7">BGMRC 2031</strain>
    </source>
</reference>
<evidence type="ECO:0000256" key="2">
    <source>
        <dbReference type="ARBA" id="ARBA00023015"/>
    </source>
</evidence>
<evidence type="ECO:0000313" key="7">
    <source>
        <dbReference type="Proteomes" id="UP000305202"/>
    </source>
</evidence>
<sequence>MKLKLNTVTRLPSLTALRTFEVAARYASFTEAADELHVTLGAVSRQIRFLENELGVALFDRTGNAVSLNAKGRELSKEVSRAFSLINTAVERIRPMPRRTLTLTCTLGIASHWLSSRLPALLAREDNLSLVVDAAEQVRNLNAGEADIAIRYSPQSAPPVHSRLLLDDAFLPLASPAYLSRLAPLKTPADIQALRLIHSPWKNRQGQGIAGWPDWFAAFGVRGASSPGAFTVNSTGYALQDAIDNGGVVLGSLAVCRDAMADGRLSPVFGDHYRLASAYEYRLVWNPEIQVSRAVCHWINLLLEAAGRQNEFDLSSPIAGE</sequence>
<comment type="similarity">
    <text evidence="1">Belongs to the LysR transcriptional regulatory family.</text>
</comment>
<dbReference type="Pfam" id="PF00126">
    <property type="entry name" value="HTH_1"/>
    <property type="match status" value="1"/>
</dbReference>
<keyword evidence="2" id="KW-0805">Transcription regulation</keyword>
<dbReference type="InterPro" id="IPR036388">
    <property type="entry name" value="WH-like_DNA-bd_sf"/>
</dbReference>
<evidence type="ECO:0000256" key="3">
    <source>
        <dbReference type="ARBA" id="ARBA00023125"/>
    </source>
</evidence>